<comment type="similarity">
    <text evidence="1">Belongs to the bacterial solute-binding protein 5 family.</text>
</comment>
<dbReference type="InterPro" id="IPR000914">
    <property type="entry name" value="SBP_5_dom"/>
</dbReference>
<dbReference type="GO" id="GO:1904680">
    <property type="term" value="F:peptide transmembrane transporter activity"/>
    <property type="evidence" value="ECO:0007669"/>
    <property type="project" value="TreeGrafter"/>
</dbReference>
<dbReference type="RefSeq" id="WP_013807431.1">
    <property type="nucleotide sequence ID" value="NC_015564.1"/>
</dbReference>
<dbReference type="GO" id="GO:0042597">
    <property type="term" value="C:periplasmic space"/>
    <property type="evidence" value="ECO:0007669"/>
    <property type="project" value="UniProtKB-ARBA"/>
</dbReference>
<gene>
    <name evidence="5" type="ordered locus">AS9A_2635</name>
</gene>
<keyword evidence="3" id="KW-0732">Signal</keyword>
<dbReference type="Gene3D" id="3.90.76.10">
    <property type="entry name" value="Dipeptide-binding Protein, Domain 1"/>
    <property type="match status" value="1"/>
</dbReference>
<proteinExistence type="inferred from homology"/>
<dbReference type="Proteomes" id="UP000009235">
    <property type="component" value="Chromosome"/>
</dbReference>
<keyword evidence="2" id="KW-0813">Transport</keyword>
<evidence type="ECO:0000256" key="1">
    <source>
        <dbReference type="ARBA" id="ARBA00005695"/>
    </source>
</evidence>
<dbReference type="HOGENOM" id="CLU_017028_8_5_11"/>
<evidence type="ECO:0000313" key="5">
    <source>
        <dbReference type="EMBL" id="AEF41082.1"/>
    </source>
</evidence>
<dbReference type="PIRSF" id="PIRSF002741">
    <property type="entry name" value="MppA"/>
    <property type="match status" value="1"/>
</dbReference>
<evidence type="ECO:0000256" key="3">
    <source>
        <dbReference type="ARBA" id="ARBA00022729"/>
    </source>
</evidence>
<dbReference type="KEGG" id="asd:AS9A_2635"/>
<evidence type="ECO:0000256" key="2">
    <source>
        <dbReference type="ARBA" id="ARBA00022448"/>
    </source>
</evidence>
<protein>
    <submittedName>
        <fullName evidence="5">Extracellular solute-binding protein, family 5</fullName>
    </submittedName>
</protein>
<evidence type="ECO:0000259" key="4">
    <source>
        <dbReference type="Pfam" id="PF00496"/>
    </source>
</evidence>
<reference evidence="5 6" key="1">
    <citation type="journal article" date="2011" name="J. Bacteriol.">
        <title>Complete genome sequence of Amycolicicoccus subflavus DQS3-9A1T, an actinomycete isolated from crude oil-polluted soil.</title>
        <authorList>
            <person name="Cai M."/>
            <person name="Chen W.M."/>
            <person name="Nie Y."/>
            <person name="Chi C.Q."/>
            <person name="Wang Y.N."/>
            <person name="Tang Y.Q."/>
            <person name="Li G.Y."/>
            <person name="Wu X.L."/>
        </authorList>
    </citation>
    <scope>NUCLEOTIDE SEQUENCE [LARGE SCALE GENOMIC DNA]</scope>
    <source>
        <strain evidence="6">DSM 45089 / DQS3-9A1</strain>
    </source>
</reference>
<dbReference type="eggNOG" id="COG0747">
    <property type="taxonomic scope" value="Bacteria"/>
</dbReference>
<dbReference type="PANTHER" id="PTHR30290">
    <property type="entry name" value="PERIPLASMIC BINDING COMPONENT OF ABC TRANSPORTER"/>
    <property type="match status" value="1"/>
</dbReference>
<dbReference type="CDD" id="cd08518">
    <property type="entry name" value="PBP2_NikA_DppA_OppA_like_19"/>
    <property type="match status" value="1"/>
</dbReference>
<dbReference type="AlphaFoldDB" id="F6EHA3"/>
<dbReference type="GO" id="GO:0015833">
    <property type="term" value="P:peptide transport"/>
    <property type="evidence" value="ECO:0007669"/>
    <property type="project" value="TreeGrafter"/>
</dbReference>
<keyword evidence="6" id="KW-1185">Reference proteome</keyword>
<dbReference type="EMBL" id="CP002786">
    <property type="protein sequence ID" value="AEF41082.1"/>
    <property type="molecule type" value="Genomic_DNA"/>
</dbReference>
<accession>F6EHA3</accession>
<dbReference type="InterPro" id="IPR030678">
    <property type="entry name" value="Peptide/Ni-bd"/>
</dbReference>
<dbReference type="InterPro" id="IPR039424">
    <property type="entry name" value="SBP_5"/>
</dbReference>
<organism evidence="5 6">
    <name type="scientific">Hoyosella subflava (strain DSM 45089 / JCM 17490 / NBRC 109087 / DQS3-9A1)</name>
    <name type="common">Amycolicicoccus subflavus</name>
    <dbReference type="NCBI Taxonomy" id="443218"/>
    <lineage>
        <taxon>Bacteria</taxon>
        <taxon>Bacillati</taxon>
        <taxon>Actinomycetota</taxon>
        <taxon>Actinomycetes</taxon>
        <taxon>Mycobacteriales</taxon>
        <taxon>Hoyosellaceae</taxon>
        <taxon>Hoyosella</taxon>
    </lineage>
</organism>
<dbReference type="SUPFAM" id="SSF53850">
    <property type="entry name" value="Periplasmic binding protein-like II"/>
    <property type="match status" value="1"/>
</dbReference>
<evidence type="ECO:0000313" key="6">
    <source>
        <dbReference type="Proteomes" id="UP000009235"/>
    </source>
</evidence>
<dbReference type="Gene3D" id="3.40.190.10">
    <property type="entry name" value="Periplasmic binding protein-like II"/>
    <property type="match status" value="1"/>
</dbReference>
<name>F6EHA3_HOYSD</name>
<dbReference type="PANTHER" id="PTHR30290:SF9">
    <property type="entry name" value="OLIGOPEPTIDE-BINDING PROTEIN APPA"/>
    <property type="match status" value="1"/>
</dbReference>
<dbReference type="STRING" id="443218.AS9A_2635"/>
<dbReference type="GO" id="GO:0043190">
    <property type="term" value="C:ATP-binding cassette (ABC) transporter complex"/>
    <property type="evidence" value="ECO:0007669"/>
    <property type="project" value="InterPro"/>
</dbReference>
<dbReference type="Pfam" id="PF00496">
    <property type="entry name" value="SBP_bac_5"/>
    <property type="match status" value="1"/>
</dbReference>
<feature type="domain" description="Solute-binding protein family 5" evidence="4">
    <location>
        <begin position="77"/>
        <end position="435"/>
    </location>
</feature>
<sequence>MSVSTPARAAGAATCALTVVLTGCGTPAAESASHTIVLADGHALGGYNPVAGYGPAGEAKMYDGLLRLSGGEGLPDFEPALAVELPEPNSDATSWTVTLREGVSFHDGSAFDAEDVVATYTSILDPASASEARSSFDMIEAVEALDETTVRFTLAHSYAAFPTKLLIGIVPSESVAEPGLAAESPLNSNPIGTGPYRLTGLSPDRAVLEANEDYWGGTPEVERITLLYVPDDNTRAQRMATGEFDGTSLPPHLAATFADRVGMSVQASTSADWRGISMPTGNPVTGDPVLRRALNHTVNRTMMIDNILAGHGRAAHTPFPEVYGDAHNPEATFSHDPDLAGRLLDEAGWELGPDNIRVKDGQRAAFTLMYNSADTVRRDLSQAFASDALAIGVEVSLEALSWDRITPRIDTDSILIGGGDEPYDPDTQAYKTLHSAYLDPDAGSVYDNASRHANAAVDEELDRARRSTDPDERAAAYRVVQDVYIDDPSYVFLAFLDHVYISRDSDWVKSPPVLEPHSHGVTWGPWWSVHTWTRSP</sequence>
<dbReference type="Gene3D" id="3.10.105.10">
    <property type="entry name" value="Dipeptide-binding Protein, Domain 3"/>
    <property type="match status" value="1"/>
</dbReference>